<dbReference type="InterPro" id="IPR029063">
    <property type="entry name" value="SAM-dependent_MTases_sf"/>
</dbReference>
<dbReference type="AlphaFoldDB" id="A0A6P1M7H9"/>
<dbReference type="GO" id="GO:0008168">
    <property type="term" value="F:methyltransferase activity"/>
    <property type="evidence" value="ECO:0007669"/>
    <property type="project" value="UniProtKB-KW"/>
</dbReference>
<dbReference type="KEGG" id="taer:GT409_14190"/>
<dbReference type="Gene3D" id="3.40.50.150">
    <property type="entry name" value="Vaccinia Virus protein VP39"/>
    <property type="match status" value="1"/>
</dbReference>
<organism evidence="1 2">
    <name type="scientific">Tichowtungia aerotolerans</name>
    <dbReference type="NCBI Taxonomy" id="2697043"/>
    <lineage>
        <taxon>Bacteria</taxon>
        <taxon>Pseudomonadati</taxon>
        <taxon>Kiritimatiellota</taxon>
        <taxon>Tichowtungiia</taxon>
        <taxon>Tichowtungiales</taxon>
        <taxon>Tichowtungiaceae</taxon>
        <taxon>Tichowtungia</taxon>
    </lineage>
</organism>
<gene>
    <name evidence="1" type="ORF">GT409_14190</name>
</gene>
<dbReference type="GO" id="GO:0032259">
    <property type="term" value="P:methylation"/>
    <property type="evidence" value="ECO:0007669"/>
    <property type="project" value="UniProtKB-KW"/>
</dbReference>
<dbReference type="Pfam" id="PF13489">
    <property type="entry name" value="Methyltransf_23"/>
    <property type="match status" value="1"/>
</dbReference>
<sequence>MSKRSDREEYWKISNQDTAAGYFKNILRWLDRELPLEQSMENILEAGCGSAAFTPHLARRAGHMRACDISRTQIAANCNAWPDISFFVQDLAEPIAAESRTVNVLWCSEVLERLVDPAFALNEFYRVLKSGGKLFVTVPYHGLLKNVLIALFGWNRHFAPNNPNIRFFTVKTLTQLVKKAGFRNIKVETCGANKPLRDLLIPTHILLSAKK</sequence>
<keyword evidence="1" id="KW-0489">Methyltransferase</keyword>
<dbReference type="SUPFAM" id="SSF53335">
    <property type="entry name" value="S-adenosyl-L-methionine-dependent methyltransferases"/>
    <property type="match status" value="1"/>
</dbReference>
<accession>A0A6P1M7H9</accession>
<dbReference type="CDD" id="cd02440">
    <property type="entry name" value="AdoMet_MTases"/>
    <property type="match status" value="1"/>
</dbReference>
<dbReference type="Proteomes" id="UP000464954">
    <property type="component" value="Chromosome"/>
</dbReference>
<dbReference type="EMBL" id="CP047593">
    <property type="protein sequence ID" value="QHI70540.1"/>
    <property type="molecule type" value="Genomic_DNA"/>
</dbReference>
<proteinExistence type="predicted"/>
<keyword evidence="1" id="KW-0808">Transferase</keyword>
<protein>
    <submittedName>
        <fullName evidence="1">Methyltransferase domain-containing protein</fullName>
    </submittedName>
</protein>
<reference evidence="1 2" key="1">
    <citation type="submission" date="2020-01" db="EMBL/GenBank/DDBJ databases">
        <title>Ponticoccus aerotolerans gen. nov., sp. nov., an anaerobic bacterium and proposal of Ponticoccusceae fam. nov., Ponticoccusles ord. nov. and Ponticoccuse classis nov. in the phylum Kiritimatiellaeota.</title>
        <authorList>
            <person name="Zhou L.Y."/>
            <person name="Du Z.J."/>
        </authorList>
    </citation>
    <scope>NUCLEOTIDE SEQUENCE [LARGE SCALE GENOMIC DNA]</scope>
    <source>
        <strain evidence="1 2">S-5007</strain>
    </source>
</reference>
<name>A0A6P1M7H9_9BACT</name>
<dbReference type="PANTHER" id="PTHR43861">
    <property type="entry name" value="TRANS-ACONITATE 2-METHYLTRANSFERASE-RELATED"/>
    <property type="match status" value="1"/>
</dbReference>
<dbReference type="RefSeq" id="WP_160629714.1">
    <property type="nucleotide sequence ID" value="NZ_CP047593.1"/>
</dbReference>
<evidence type="ECO:0000313" key="2">
    <source>
        <dbReference type="Proteomes" id="UP000464954"/>
    </source>
</evidence>
<keyword evidence="2" id="KW-1185">Reference proteome</keyword>
<evidence type="ECO:0000313" key="1">
    <source>
        <dbReference type="EMBL" id="QHI70540.1"/>
    </source>
</evidence>